<evidence type="ECO:0000256" key="1">
    <source>
        <dbReference type="ARBA" id="ARBA00022475"/>
    </source>
</evidence>
<keyword evidence="3 5" id="KW-1133">Transmembrane helix</keyword>
<dbReference type="InterPro" id="IPR002035">
    <property type="entry name" value="VWF_A"/>
</dbReference>
<evidence type="ECO:0000313" key="7">
    <source>
        <dbReference type="EMBL" id="GIF91729.1"/>
    </source>
</evidence>
<evidence type="ECO:0000256" key="5">
    <source>
        <dbReference type="SAM" id="Phobius"/>
    </source>
</evidence>
<gene>
    <name evidence="7" type="ORF">Cch02nite_51730</name>
</gene>
<keyword evidence="8" id="KW-1185">Reference proteome</keyword>
<dbReference type="AlphaFoldDB" id="A0A8J3K948"/>
<dbReference type="SMART" id="SM00327">
    <property type="entry name" value="VWA"/>
    <property type="match status" value="1"/>
</dbReference>
<dbReference type="InterPro" id="IPR050768">
    <property type="entry name" value="UPF0353/GerABKA_families"/>
</dbReference>
<dbReference type="PANTHER" id="PTHR22550">
    <property type="entry name" value="SPORE GERMINATION PROTEIN"/>
    <property type="match status" value="1"/>
</dbReference>
<organism evidence="7 8">
    <name type="scientific">Catellatospora chokoriensis</name>
    <dbReference type="NCBI Taxonomy" id="310353"/>
    <lineage>
        <taxon>Bacteria</taxon>
        <taxon>Bacillati</taxon>
        <taxon>Actinomycetota</taxon>
        <taxon>Actinomycetes</taxon>
        <taxon>Micromonosporales</taxon>
        <taxon>Micromonosporaceae</taxon>
        <taxon>Catellatospora</taxon>
    </lineage>
</organism>
<proteinExistence type="predicted"/>
<dbReference type="PANTHER" id="PTHR22550:SF5">
    <property type="entry name" value="LEUCINE ZIPPER PROTEIN 4"/>
    <property type="match status" value="1"/>
</dbReference>
<feature type="transmembrane region" description="Helical" evidence="5">
    <location>
        <begin position="54"/>
        <end position="71"/>
    </location>
</feature>
<comment type="caution">
    <text evidence="7">The sequence shown here is derived from an EMBL/GenBank/DDBJ whole genome shotgun (WGS) entry which is preliminary data.</text>
</comment>
<dbReference type="EMBL" id="BONG01000035">
    <property type="protein sequence ID" value="GIF91729.1"/>
    <property type="molecule type" value="Genomic_DNA"/>
</dbReference>
<evidence type="ECO:0000256" key="4">
    <source>
        <dbReference type="ARBA" id="ARBA00023136"/>
    </source>
</evidence>
<feature type="transmembrane region" description="Helical" evidence="5">
    <location>
        <begin position="6"/>
        <end position="26"/>
    </location>
</feature>
<dbReference type="Gene3D" id="3.40.50.410">
    <property type="entry name" value="von Willebrand factor, type A domain"/>
    <property type="match status" value="1"/>
</dbReference>
<dbReference type="RefSeq" id="WP_191842094.1">
    <property type="nucleotide sequence ID" value="NZ_BAAALB010000017.1"/>
</dbReference>
<dbReference type="Proteomes" id="UP000619293">
    <property type="component" value="Unassembled WGS sequence"/>
</dbReference>
<sequence length="325" mass="33753">MTVQYPFLIALAVVGTGVAVLAYLRVQRRRAEALRGAGIGLTAAGGRGSVRRHLPYVLFLAALPMLLTGLARPHAELPVPRVSGTVMLVFDVSNSMAATDVEPTRLAAAQAAAASFVDQQPSTVDIGVVIFGQGGLLTQTPTPDRAAVKNAISRLSTSGSTSLRQAILTALSAIVGKPVELPAQEDAALPDLGYWGSATIIVFSDGQETESPEQALAAAAMAGAAGVRLETVGIGTPTGTTVEVEGFQVATALDEQLLTDLSAVTGGTYHPARDAAALDDIHRSIDLRITTEPEHIELTALFAGSALLLLTLGGLLMIRWYGRIV</sequence>
<feature type="transmembrane region" description="Helical" evidence="5">
    <location>
        <begin position="298"/>
        <end position="321"/>
    </location>
</feature>
<feature type="domain" description="VWFA" evidence="6">
    <location>
        <begin position="85"/>
        <end position="285"/>
    </location>
</feature>
<name>A0A8J3K948_9ACTN</name>
<reference evidence="7 8" key="1">
    <citation type="submission" date="2021-01" db="EMBL/GenBank/DDBJ databases">
        <title>Whole genome shotgun sequence of Catellatospora chokoriensis NBRC 107358.</title>
        <authorList>
            <person name="Komaki H."/>
            <person name="Tamura T."/>
        </authorList>
    </citation>
    <scope>NUCLEOTIDE SEQUENCE [LARGE SCALE GENOMIC DNA]</scope>
    <source>
        <strain evidence="7 8">NBRC 107358</strain>
    </source>
</reference>
<evidence type="ECO:0000259" key="6">
    <source>
        <dbReference type="PROSITE" id="PS50234"/>
    </source>
</evidence>
<evidence type="ECO:0000256" key="2">
    <source>
        <dbReference type="ARBA" id="ARBA00022692"/>
    </source>
</evidence>
<evidence type="ECO:0000256" key="3">
    <source>
        <dbReference type="ARBA" id="ARBA00022989"/>
    </source>
</evidence>
<accession>A0A8J3K948</accession>
<dbReference type="SUPFAM" id="SSF53300">
    <property type="entry name" value="vWA-like"/>
    <property type="match status" value="1"/>
</dbReference>
<keyword evidence="2 5" id="KW-0812">Transmembrane</keyword>
<protein>
    <submittedName>
        <fullName evidence="7">UPF0353 protein</fullName>
    </submittedName>
</protein>
<evidence type="ECO:0000313" key="8">
    <source>
        <dbReference type="Proteomes" id="UP000619293"/>
    </source>
</evidence>
<dbReference type="InterPro" id="IPR036465">
    <property type="entry name" value="vWFA_dom_sf"/>
</dbReference>
<dbReference type="Pfam" id="PF13519">
    <property type="entry name" value="VWA_2"/>
    <property type="match status" value="1"/>
</dbReference>
<keyword evidence="1" id="KW-1003">Cell membrane</keyword>
<dbReference type="PROSITE" id="PS50234">
    <property type="entry name" value="VWFA"/>
    <property type="match status" value="1"/>
</dbReference>
<keyword evidence="4 5" id="KW-0472">Membrane</keyword>